<accession>A0AAV8SMI2</accession>
<gene>
    <name evidence="7" type="ORF">K2173_019881</name>
</gene>
<evidence type="ECO:0000256" key="3">
    <source>
        <dbReference type="ARBA" id="ARBA00022692"/>
    </source>
</evidence>
<dbReference type="AlphaFoldDB" id="A0AAV8SMI2"/>
<organism evidence="7 8">
    <name type="scientific">Erythroxylum novogranatense</name>
    <dbReference type="NCBI Taxonomy" id="1862640"/>
    <lineage>
        <taxon>Eukaryota</taxon>
        <taxon>Viridiplantae</taxon>
        <taxon>Streptophyta</taxon>
        <taxon>Embryophyta</taxon>
        <taxon>Tracheophyta</taxon>
        <taxon>Spermatophyta</taxon>
        <taxon>Magnoliopsida</taxon>
        <taxon>eudicotyledons</taxon>
        <taxon>Gunneridae</taxon>
        <taxon>Pentapetalae</taxon>
        <taxon>rosids</taxon>
        <taxon>fabids</taxon>
        <taxon>Malpighiales</taxon>
        <taxon>Erythroxylaceae</taxon>
        <taxon>Erythroxylum</taxon>
    </lineage>
</organism>
<dbReference type="PANTHER" id="PTHR11266">
    <property type="entry name" value="PEROXISOMAL MEMBRANE PROTEIN 2, PXMP2 MPV17"/>
    <property type="match status" value="1"/>
</dbReference>
<sequence>MLSYSFEFNIEICKILTSQSSSIEDLLSKDLSSSEISCWPKVEFFCSFFYFSPLGLLSLQFHSNYFRFLDVFERCMHVASSYVLYVKQAEPPWNILSVYESSEPYDLVRTARMGGYGLIVLGPALLFWFNFVSKILPQKDLITTFKKMAMEQTIFDPAMTVLFFSLNAFLQGWIKLLPTMLNGVMYWPVCDFITFRFFPVHLQPLVSNSFSCIWTIYMTYMASLEKVGATS</sequence>
<evidence type="ECO:0000256" key="6">
    <source>
        <dbReference type="RuleBase" id="RU363053"/>
    </source>
</evidence>
<comment type="caution">
    <text evidence="7">The sequence shown here is derived from an EMBL/GenBank/DDBJ whole genome shotgun (WGS) entry which is preliminary data.</text>
</comment>
<keyword evidence="8" id="KW-1185">Reference proteome</keyword>
<dbReference type="PANTHER" id="PTHR11266:SF18">
    <property type="entry name" value="OS12G0508100 PROTEIN"/>
    <property type="match status" value="1"/>
</dbReference>
<dbReference type="InterPro" id="IPR007248">
    <property type="entry name" value="Mpv17_PMP22"/>
</dbReference>
<dbReference type="Pfam" id="PF04117">
    <property type="entry name" value="Mpv17_PMP22"/>
    <property type="match status" value="1"/>
</dbReference>
<keyword evidence="5 6" id="KW-0472">Membrane</keyword>
<feature type="transmembrane region" description="Helical" evidence="6">
    <location>
        <begin position="113"/>
        <end position="133"/>
    </location>
</feature>
<proteinExistence type="inferred from homology"/>
<evidence type="ECO:0000313" key="8">
    <source>
        <dbReference type="Proteomes" id="UP001159364"/>
    </source>
</evidence>
<comment type="similarity">
    <text evidence="2 6">Belongs to the peroxisomal membrane protein PXMP2/4 family.</text>
</comment>
<feature type="transmembrane region" description="Helical" evidence="6">
    <location>
        <begin position="154"/>
        <end position="174"/>
    </location>
</feature>
<evidence type="ECO:0000256" key="1">
    <source>
        <dbReference type="ARBA" id="ARBA00004141"/>
    </source>
</evidence>
<keyword evidence="3 6" id="KW-0812">Transmembrane</keyword>
<dbReference type="EMBL" id="JAIWQS010000010">
    <property type="protein sequence ID" value="KAJ8753482.1"/>
    <property type="molecule type" value="Genomic_DNA"/>
</dbReference>
<dbReference type="GO" id="GO:0016020">
    <property type="term" value="C:membrane"/>
    <property type="evidence" value="ECO:0007669"/>
    <property type="project" value="UniProtKB-SubCell"/>
</dbReference>
<protein>
    <submittedName>
        <fullName evidence="7">Uncharacterized protein</fullName>
    </submittedName>
</protein>
<dbReference type="GO" id="GO:0005737">
    <property type="term" value="C:cytoplasm"/>
    <property type="evidence" value="ECO:0007669"/>
    <property type="project" value="TreeGrafter"/>
</dbReference>
<evidence type="ECO:0000256" key="5">
    <source>
        <dbReference type="ARBA" id="ARBA00023136"/>
    </source>
</evidence>
<feature type="transmembrane region" description="Helical" evidence="6">
    <location>
        <begin position="205"/>
        <end position="223"/>
    </location>
</feature>
<comment type="subcellular location">
    <subcellularLocation>
        <location evidence="1">Membrane</location>
        <topology evidence="1">Multi-pass membrane protein</topology>
    </subcellularLocation>
</comment>
<name>A0AAV8SMI2_9ROSI</name>
<reference evidence="7 8" key="1">
    <citation type="submission" date="2021-09" db="EMBL/GenBank/DDBJ databases">
        <title>Genomic insights and catalytic innovation underlie evolution of tropane alkaloids biosynthesis.</title>
        <authorList>
            <person name="Wang Y.-J."/>
            <person name="Tian T."/>
            <person name="Huang J.-P."/>
            <person name="Huang S.-X."/>
        </authorList>
    </citation>
    <scope>NUCLEOTIDE SEQUENCE [LARGE SCALE GENOMIC DNA]</scope>
    <source>
        <strain evidence="7">KIB-2018</strain>
        <tissue evidence="7">Leaf</tissue>
    </source>
</reference>
<evidence type="ECO:0000313" key="7">
    <source>
        <dbReference type="EMBL" id="KAJ8753482.1"/>
    </source>
</evidence>
<keyword evidence="4 6" id="KW-1133">Transmembrane helix</keyword>
<evidence type="ECO:0000256" key="2">
    <source>
        <dbReference type="ARBA" id="ARBA00006824"/>
    </source>
</evidence>
<dbReference type="Proteomes" id="UP001159364">
    <property type="component" value="Linkage Group LG10"/>
</dbReference>
<evidence type="ECO:0000256" key="4">
    <source>
        <dbReference type="ARBA" id="ARBA00022989"/>
    </source>
</evidence>